<evidence type="ECO:0000313" key="2">
    <source>
        <dbReference type="Proteomes" id="UP001500394"/>
    </source>
</evidence>
<dbReference type="Proteomes" id="UP001500394">
    <property type="component" value="Unassembled WGS sequence"/>
</dbReference>
<dbReference type="RefSeq" id="WP_231561172.1">
    <property type="nucleotide sequence ID" value="NZ_BAABGR010000015.1"/>
</dbReference>
<reference evidence="2" key="1">
    <citation type="journal article" date="2019" name="Int. J. Syst. Evol. Microbiol.">
        <title>The Global Catalogue of Microorganisms (GCM) 10K type strain sequencing project: providing services to taxonomists for standard genome sequencing and annotation.</title>
        <authorList>
            <consortium name="The Broad Institute Genomics Platform"/>
            <consortium name="The Broad Institute Genome Sequencing Center for Infectious Disease"/>
            <person name="Wu L."/>
            <person name="Ma J."/>
        </authorList>
    </citation>
    <scope>NUCLEOTIDE SEQUENCE [LARGE SCALE GENOMIC DNA]</scope>
    <source>
        <strain evidence="2">JCM 17858</strain>
    </source>
</reference>
<dbReference type="PROSITE" id="PS51257">
    <property type="entry name" value="PROKAR_LIPOPROTEIN"/>
    <property type="match status" value="1"/>
</dbReference>
<evidence type="ECO:0000313" key="1">
    <source>
        <dbReference type="EMBL" id="GAA4514972.1"/>
    </source>
</evidence>
<comment type="caution">
    <text evidence="1">The sequence shown here is derived from an EMBL/GenBank/DDBJ whole genome shotgun (WGS) entry which is preliminary data.</text>
</comment>
<name>A0ABP8R1C3_9SPHI</name>
<evidence type="ECO:0008006" key="3">
    <source>
        <dbReference type="Google" id="ProtNLM"/>
    </source>
</evidence>
<dbReference type="SUPFAM" id="SSF63825">
    <property type="entry name" value="YWTD domain"/>
    <property type="match status" value="1"/>
</dbReference>
<protein>
    <recommendedName>
        <fullName evidence="3">Glutamine cyclotransferase</fullName>
    </recommendedName>
</protein>
<gene>
    <name evidence="1" type="ORF">GCM10023173_12200</name>
</gene>
<accession>A0ABP8R1C3</accession>
<sequence length="352" mass="39189">MNIRYFAGMALLGVLGVFGCKSTKGKFEFIHPESGTRVAFGEVVTLKLNIPFNSIDSVVYSVDGEVIARKTDTTSVQLDTKNYGFGDRSLSAKVYAEGKEDIAYSNIVVLPGAAKNYGFEVVNRYPHDTKAYTQGLQYADGVLYETTGQPSMLDGIVTSLRKVNLNTGEIIKIEQPNEDFFGEGMTIVGDKIVFLTWEHNKGFFYDKNTFKKIGSFEYGNSREGWGLTYDGSRLIKSDGSNKLYFLNAQTGKEEGFIGVYDENGPVANLNELEYIEGKVYANVYGQDIIVIINPQNGMVEGRINLVGLYTEAEGRKQTDNELNGIAYDAKGKRLFVTGKLWPQLFEIKLIER</sequence>
<dbReference type="InterPro" id="IPR015943">
    <property type="entry name" value="WD40/YVTN_repeat-like_dom_sf"/>
</dbReference>
<keyword evidence="2" id="KW-1185">Reference proteome</keyword>
<dbReference type="InterPro" id="IPR007788">
    <property type="entry name" value="QCT"/>
</dbReference>
<dbReference type="PANTHER" id="PTHR31270:SF1">
    <property type="entry name" value="GLUTAMINYL-PEPTIDE CYCLOTRANSFERASE"/>
    <property type="match status" value="1"/>
</dbReference>
<proteinExistence type="predicted"/>
<dbReference type="EMBL" id="BAABGR010000015">
    <property type="protein sequence ID" value="GAA4514972.1"/>
    <property type="molecule type" value="Genomic_DNA"/>
</dbReference>
<dbReference type="Gene3D" id="2.130.10.10">
    <property type="entry name" value="YVTN repeat-like/Quinoprotein amine dehydrogenase"/>
    <property type="match status" value="1"/>
</dbReference>
<organism evidence="1 2">
    <name type="scientific">Sphingobacterium thermophilum</name>
    <dbReference type="NCBI Taxonomy" id="768534"/>
    <lineage>
        <taxon>Bacteria</taxon>
        <taxon>Pseudomonadati</taxon>
        <taxon>Bacteroidota</taxon>
        <taxon>Sphingobacteriia</taxon>
        <taxon>Sphingobacteriales</taxon>
        <taxon>Sphingobacteriaceae</taxon>
        <taxon>Sphingobacterium</taxon>
    </lineage>
</organism>
<dbReference type="PANTHER" id="PTHR31270">
    <property type="entry name" value="GLUTAMINYL-PEPTIDE CYCLOTRANSFERASE"/>
    <property type="match status" value="1"/>
</dbReference>
<dbReference type="Pfam" id="PF05096">
    <property type="entry name" value="Glu_cyclase_2"/>
    <property type="match status" value="1"/>
</dbReference>